<dbReference type="AlphaFoldDB" id="A0A1M5YTP8"/>
<protein>
    <submittedName>
        <fullName evidence="2">Uncharacterized protein</fullName>
    </submittedName>
</protein>
<organism evidence="2 3">
    <name type="scientific">Ferrimonas marina</name>
    <dbReference type="NCBI Taxonomy" id="299255"/>
    <lineage>
        <taxon>Bacteria</taxon>
        <taxon>Pseudomonadati</taxon>
        <taxon>Pseudomonadota</taxon>
        <taxon>Gammaproteobacteria</taxon>
        <taxon>Alteromonadales</taxon>
        <taxon>Ferrimonadaceae</taxon>
        <taxon>Ferrimonas</taxon>
    </lineage>
</organism>
<evidence type="ECO:0000313" key="2">
    <source>
        <dbReference type="EMBL" id="SHI14963.1"/>
    </source>
</evidence>
<dbReference type="RefSeq" id="WP_067660103.1">
    <property type="nucleotide sequence ID" value="NZ_FQXG01000008.1"/>
</dbReference>
<reference evidence="2 3" key="1">
    <citation type="submission" date="2016-11" db="EMBL/GenBank/DDBJ databases">
        <authorList>
            <person name="Jaros S."/>
            <person name="Januszkiewicz K."/>
            <person name="Wedrychowicz H."/>
        </authorList>
    </citation>
    <scope>NUCLEOTIDE SEQUENCE [LARGE SCALE GENOMIC DNA]</scope>
    <source>
        <strain evidence="2 3">DSM 16917</strain>
    </source>
</reference>
<evidence type="ECO:0000256" key="1">
    <source>
        <dbReference type="SAM" id="SignalP"/>
    </source>
</evidence>
<keyword evidence="1" id="KW-0732">Signal</keyword>
<feature type="chain" id="PRO_5009915340" evidence="1">
    <location>
        <begin position="22"/>
        <end position="192"/>
    </location>
</feature>
<gene>
    <name evidence="2" type="ORF">SAMN02745129_4377</name>
</gene>
<proteinExistence type="predicted"/>
<dbReference type="Proteomes" id="UP000184268">
    <property type="component" value="Unassembled WGS sequence"/>
</dbReference>
<sequence length="192" mass="20723">MKKGFLFAAGFVAAVSTSAIALQGTVLFPDADDNGNFLNVGWSAADDGGLILHGDNKMEAVLTVSNTRDGQGPRAPTFKVVGRNEDKDLNNALPLVQFNNIENNAAAVIELTNNKNKRGIMLGWSIMNTKGGDFVLRNKEGAGNWINISFYKLSPVTFFDANGAEITAMMHMPYCPDPIVLGDKERVLTCPE</sequence>
<keyword evidence="3" id="KW-1185">Reference proteome</keyword>
<name>A0A1M5YTP8_9GAMM</name>
<dbReference type="EMBL" id="FQXG01000008">
    <property type="protein sequence ID" value="SHI14963.1"/>
    <property type="molecule type" value="Genomic_DNA"/>
</dbReference>
<accession>A0A1M5YTP8</accession>
<feature type="signal peptide" evidence="1">
    <location>
        <begin position="1"/>
        <end position="21"/>
    </location>
</feature>
<evidence type="ECO:0000313" key="3">
    <source>
        <dbReference type="Proteomes" id="UP000184268"/>
    </source>
</evidence>